<dbReference type="EMBL" id="LHYD01000049">
    <property type="protein sequence ID" value="KXB04650.1"/>
    <property type="molecule type" value="Genomic_DNA"/>
</dbReference>
<reference evidence="1 2" key="1">
    <citation type="journal article" date="2016" name="Sci. Rep.">
        <title>Metabolic traits of an uncultured archaeal lineage -MSBL1- from brine pools of the Red Sea.</title>
        <authorList>
            <person name="Mwirichia R."/>
            <person name="Alam I."/>
            <person name="Rashid M."/>
            <person name="Vinu M."/>
            <person name="Ba-Alawi W."/>
            <person name="Anthony Kamau A."/>
            <person name="Kamanda Ngugi D."/>
            <person name="Goker M."/>
            <person name="Klenk H.P."/>
            <person name="Bajic V."/>
            <person name="Stingl U."/>
        </authorList>
    </citation>
    <scope>NUCLEOTIDE SEQUENCE [LARGE SCALE GENOMIC DNA]</scope>
    <source>
        <strain evidence="1">SCGC-AAA382A13</strain>
    </source>
</reference>
<gene>
    <name evidence="1" type="ORF">AKJ50_02145</name>
</gene>
<organism evidence="1 2">
    <name type="scientific">candidate division MSBL1 archaeon SCGC-AAA382A13</name>
    <dbReference type="NCBI Taxonomy" id="1698279"/>
    <lineage>
        <taxon>Archaea</taxon>
        <taxon>Methanobacteriati</taxon>
        <taxon>Methanobacteriota</taxon>
        <taxon>candidate division MSBL1</taxon>
    </lineage>
</organism>
<name>A0A133VDX6_9EURY</name>
<accession>A0A133VDX6</accession>
<feature type="non-terminal residue" evidence="1">
    <location>
        <position position="84"/>
    </location>
</feature>
<dbReference type="SUPFAM" id="SSF53706">
    <property type="entry name" value="Formate dehydrogenase/DMSO reductase, domains 1-3"/>
    <property type="match status" value="1"/>
</dbReference>
<dbReference type="AlphaFoldDB" id="A0A133VDX6"/>
<proteinExistence type="predicted"/>
<sequence>MVEKYSDLVCPFCGNLCDDIEVTEEEGKLKTSNIRDICRIGHAKFEESISDEDRLESPLIRKNGELKPAFLDEAIEKAAEILKN</sequence>
<comment type="caution">
    <text evidence="1">The sequence shown here is derived from an EMBL/GenBank/DDBJ whole genome shotgun (WGS) entry which is preliminary data.</text>
</comment>
<dbReference type="Gene3D" id="3.30.200.210">
    <property type="match status" value="1"/>
</dbReference>
<protein>
    <recommendedName>
        <fullName evidence="3">Formylmethanofuran dehydrogenase</fullName>
    </recommendedName>
</protein>
<evidence type="ECO:0008006" key="3">
    <source>
        <dbReference type="Google" id="ProtNLM"/>
    </source>
</evidence>
<evidence type="ECO:0000313" key="2">
    <source>
        <dbReference type="Proteomes" id="UP000070311"/>
    </source>
</evidence>
<dbReference type="Proteomes" id="UP000070311">
    <property type="component" value="Unassembled WGS sequence"/>
</dbReference>
<evidence type="ECO:0000313" key="1">
    <source>
        <dbReference type="EMBL" id="KXB04650.1"/>
    </source>
</evidence>
<keyword evidence="2" id="KW-1185">Reference proteome</keyword>